<dbReference type="PANTHER" id="PTHR12746:SF2">
    <property type="entry name" value="60S RIBOSOMAL EXPORT PROTEIN NMD3"/>
    <property type="match status" value="1"/>
</dbReference>
<dbReference type="GO" id="GO:0005737">
    <property type="term" value="C:cytoplasm"/>
    <property type="evidence" value="ECO:0007669"/>
    <property type="project" value="TreeGrafter"/>
</dbReference>
<dbReference type="AlphaFoldDB" id="A0A8T4LGB7"/>
<dbReference type="InterPro" id="IPR007064">
    <property type="entry name" value="Nmd3_N"/>
</dbReference>
<evidence type="ECO:0000259" key="1">
    <source>
        <dbReference type="Pfam" id="PF04981"/>
    </source>
</evidence>
<evidence type="ECO:0000313" key="2">
    <source>
        <dbReference type="EMBL" id="MBS3062295.1"/>
    </source>
</evidence>
<proteinExistence type="predicted"/>
<dbReference type="GO" id="GO:0043023">
    <property type="term" value="F:ribosomal large subunit binding"/>
    <property type="evidence" value="ECO:0007669"/>
    <property type="project" value="InterPro"/>
</dbReference>
<protein>
    <recommendedName>
        <fullName evidence="1">Nmd3 N-terminal domain-containing protein</fullName>
    </recommendedName>
</protein>
<accession>A0A8T4LGB7</accession>
<dbReference type="Proteomes" id="UP000678237">
    <property type="component" value="Unassembled WGS sequence"/>
</dbReference>
<gene>
    <name evidence="2" type="ORF">J4203_00340</name>
</gene>
<organism evidence="2 3">
    <name type="scientific">Candidatus Iainarchaeum sp</name>
    <dbReference type="NCBI Taxonomy" id="3101447"/>
    <lineage>
        <taxon>Archaea</taxon>
        <taxon>Candidatus Iainarchaeota</taxon>
        <taxon>Candidatus Iainarchaeia</taxon>
        <taxon>Candidatus Iainarchaeales</taxon>
        <taxon>Candidatus Iainarchaeaceae</taxon>
        <taxon>Candidatus Iainarchaeum</taxon>
    </lineage>
</organism>
<evidence type="ECO:0000313" key="3">
    <source>
        <dbReference type="Proteomes" id="UP000678237"/>
    </source>
</evidence>
<reference evidence="2" key="2">
    <citation type="submission" date="2021-05" db="EMBL/GenBank/DDBJ databases">
        <title>Protein family content uncovers lineage relationships and bacterial pathway maintenance mechanisms in DPANN archaea.</title>
        <authorList>
            <person name="Castelle C.J."/>
            <person name="Meheust R."/>
            <person name="Jaffe A.L."/>
            <person name="Seitz K."/>
            <person name="Gong X."/>
            <person name="Baker B.J."/>
            <person name="Banfield J.F."/>
        </authorList>
    </citation>
    <scope>NUCLEOTIDE SEQUENCE</scope>
    <source>
        <strain evidence="2">RIFCSPLOWO2_01_FULL_58_19</strain>
    </source>
</reference>
<feature type="domain" description="Nmd3 N-terminal" evidence="1">
    <location>
        <begin position="2"/>
        <end position="218"/>
    </location>
</feature>
<name>A0A8T4LGB7_9ARCH</name>
<reference evidence="2" key="1">
    <citation type="submission" date="2021-03" db="EMBL/GenBank/DDBJ databases">
        <authorList>
            <person name="Jaffe A."/>
        </authorList>
    </citation>
    <scope>NUCLEOTIDE SEQUENCE</scope>
    <source>
        <strain evidence="2">RIFCSPLOWO2_01_FULL_58_19</strain>
    </source>
</reference>
<comment type="caution">
    <text evidence="2">The sequence shown here is derived from an EMBL/GenBank/DDBJ whole genome shotgun (WGS) entry which is preliminary data.</text>
</comment>
<dbReference type="EMBL" id="JAGVWE010000002">
    <property type="protein sequence ID" value="MBS3062295.1"/>
    <property type="molecule type" value="Genomic_DNA"/>
</dbReference>
<dbReference type="PANTHER" id="PTHR12746">
    <property type="entry name" value="NONSENSE-MEDIATED MRNA DECAY PROTEIN 3"/>
    <property type="match status" value="1"/>
</dbReference>
<dbReference type="Pfam" id="PF04981">
    <property type="entry name" value="NMD3"/>
    <property type="match status" value="1"/>
</dbReference>
<sequence length="219" mass="24792">MKNFCVKCFTQARQLLELPPVVELPHCPHCNKVRFREKWVGQSEADLQAILVSKARVRELASPRFSVELSPQENGTTQALVTVRGKMDGAEVAVQRLTLIKPLSGTCDSCMKLSSYYHESIVQLRFPKDLENDEVHGYRSLVKAELDRMREEDPLSGLIDSFVVPKGLDFFIGSKHAGKKLSLLLARKTHGKITRSFKLMGVNKSGKEKKRYTFCVRVK</sequence>
<dbReference type="InterPro" id="IPR039768">
    <property type="entry name" value="Nmd3"/>
</dbReference>